<dbReference type="InterPro" id="IPR008207">
    <property type="entry name" value="Sig_transdc_His_kin_Hpt_dom"/>
</dbReference>
<dbReference type="Pfam" id="PF01627">
    <property type="entry name" value="Hpt"/>
    <property type="match status" value="1"/>
</dbReference>
<keyword evidence="2" id="KW-0597">Phosphoprotein</keyword>
<dbReference type="CDD" id="cd00088">
    <property type="entry name" value="HPT"/>
    <property type="match status" value="1"/>
</dbReference>
<dbReference type="Proteomes" id="UP001549691">
    <property type="component" value="Unassembled WGS sequence"/>
</dbReference>
<keyword evidence="1" id="KW-0902">Two-component regulatory system</keyword>
<dbReference type="RefSeq" id="WP_354601992.1">
    <property type="nucleotide sequence ID" value="NZ_JBEWZI010000018.1"/>
</dbReference>
<feature type="modified residue" description="Phosphohistidine" evidence="2">
    <location>
        <position position="43"/>
    </location>
</feature>
<dbReference type="PROSITE" id="PS50894">
    <property type="entry name" value="HPT"/>
    <property type="match status" value="1"/>
</dbReference>
<dbReference type="EMBL" id="JBEWZI010000018">
    <property type="protein sequence ID" value="MET7015532.1"/>
    <property type="molecule type" value="Genomic_DNA"/>
</dbReference>
<accession>A0ABV2TNM9</accession>
<evidence type="ECO:0000313" key="4">
    <source>
        <dbReference type="EMBL" id="MET7015532.1"/>
    </source>
</evidence>
<comment type="caution">
    <text evidence="4">The sequence shown here is derived from an EMBL/GenBank/DDBJ whole genome shotgun (WGS) entry which is preliminary data.</text>
</comment>
<dbReference type="Gene3D" id="1.20.120.160">
    <property type="entry name" value="HPT domain"/>
    <property type="match status" value="1"/>
</dbReference>
<keyword evidence="5" id="KW-1185">Reference proteome</keyword>
<gene>
    <name evidence="4" type="ORF">ABXR19_15190</name>
</gene>
<evidence type="ECO:0000259" key="3">
    <source>
        <dbReference type="PROSITE" id="PS50894"/>
    </source>
</evidence>
<name>A0ABV2TNM9_9RHOO</name>
<proteinExistence type="predicted"/>
<evidence type="ECO:0000313" key="5">
    <source>
        <dbReference type="Proteomes" id="UP001549691"/>
    </source>
</evidence>
<sequence>MAVDLSKFLGLYFEESAELLLRVDQVLRVAELADWRQAARAVHSIKGSSGAFGFEEIVDLAQLLESLLRQLERQEVPMTAARLVWCEEAVDGLRLLLKRRQQGLSGDAALTTAIGVRLGACSSDSAAACG</sequence>
<evidence type="ECO:0000256" key="2">
    <source>
        <dbReference type="PROSITE-ProRule" id="PRU00110"/>
    </source>
</evidence>
<dbReference type="SMART" id="SM00073">
    <property type="entry name" value="HPT"/>
    <property type="match status" value="1"/>
</dbReference>
<organism evidence="4 5">
    <name type="scientific">Uliginosibacterium flavum</name>
    <dbReference type="NCBI Taxonomy" id="1396831"/>
    <lineage>
        <taxon>Bacteria</taxon>
        <taxon>Pseudomonadati</taxon>
        <taxon>Pseudomonadota</taxon>
        <taxon>Betaproteobacteria</taxon>
        <taxon>Rhodocyclales</taxon>
        <taxon>Zoogloeaceae</taxon>
        <taxon>Uliginosibacterium</taxon>
    </lineage>
</organism>
<protein>
    <submittedName>
        <fullName evidence="4">Hpt domain-containing protein</fullName>
    </submittedName>
</protein>
<dbReference type="SUPFAM" id="SSF47226">
    <property type="entry name" value="Histidine-containing phosphotransfer domain, HPT domain"/>
    <property type="match status" value="1"/>
</dbReference>
<feature type="domain" description="HPt" evidence="3">
    <location>
        <begin position="1"/>
        <end position="100"/>
    </location>
</feature>
<evidence type="ECO:0000256" key="1">
    <source>
        <dbReference type="ARBA" id="ARBA00023012"/>
    </source>
</evidence>
<dbReference type="InterPro" id="IPR036641">
    <property type="entry name" value="HPT_dom_sf"/>
</dbReference>
<reference evidence="4 5" key="1">
    <citation type="submission" date="2024-07" db="EMBL/GenBank/DDBJ databases">
        <title>Uliginosibacterium flavum JJ3220;KACC:17644.</title>
        <authorList>
            <person name="Kim M.K."/>
        </authorList>
    </citation>
    <scope>NUCLEOTIDE SEQUENCE [LARGE SCALE GENOMIC DNA]</scope>
    <source>
        <strain evidence="4 5">KACC:17644</strain>
    </source>
</reference>